<accession>A0AAD1WBZ5</accession>
<name>A0AAD1WBZ5_PELCU</name>
<evidence type="ECO:0000313" key="3">
    <source>
        <dbReference type="Proteomes" id="UP001295444"/>
    </source>
</evidence>
<organism evidence="2 3">
    <name type="scientific">Pelobates cultripes</name>
    <name type="common">Western spadefoot toad</name>
    <dbReference type="NCBI Taxonomy" id="61616"/>
    <lineage>
        <taxon>Eukaryota</taxon>
        <taxon>Metazoa</taxon>
        <taxon>Chordata</taxon>
        <taxon>Craniata</taxon>
        <taxon>Vertebrata</taxon>
        <taxon>Euteleostomi</taxon>
        <taxon>Amphibia</taxon>
        <taxon>Batrachia</taxon>
        <taxon>Anura</taxon>
        <taxon>Pelobatoidea</taxon>
        <taxon>Pelobatidae</taxon>
        <taxon>Pelobates</taxon>
    </lineage>
</organism>
<sequence length="117" mass="12525">MLASQNGLNLDRNLGIESPAQTIGGAIDPLQRYTGHHRQQGPTVSDASKWDTTAKTVPWNHSHPIGIKKGVPTQGRPSIALTTLSQPLGKPGSEPLGFLHEADPVQTTSTDNITVNW</sequence>
<dbReference type="Proteomes" id="UP001295444">
    <property type="component" value="Chromosome 05"/>
</dbReference>
<keyword evidence="3" id="KW-1185">Reference proteome</keyword>
<dbReference type="AlphaFoldDB" id="A0AAD1WBZ5"/>
<protein>
    <submittedName>
        <fullName evidence="2">Uncharacterized protein</fullName>
    </submittedName>
</protein>
<proteinExistence type="predicted"/>
<evidence type="ECO:0000313" key="2">
    <source>
        <dbReference type="EMBL" id="CAH2297447.1"/>
    </source>
</evidence>
<reference evidence="2" key="1">
    <citation type="submission" date="2022-03" db="EMBL/GenBank/DDBJ databases">
        <authorList>
            <person name="Alioto T."/>
            <person name="Alioto T."/>
            <person name="Gomez Garrido J."/>
        </authorList>
    </citation>
    <scope>NUCLEOTIDE SEQUENCE</scope>
</reference>
<evidence type="ECO:0000256" key="1">
    <source>
        <dbReference type="SAM" id="MobiDB-lite"/>
    </source>
</evidence>
<gene>
    <name evidence="2" type="ORF">PECUL_23A061384</name>
</gene>
<dbReference type="EMBL" id="OW240916">
    <property type="protein sequence ID" value="CAH2297447.1"/>
    <property type="molecule type" value="Genomic_DNA"/>
</dbReference>
<feature type="region of interest" description="Disordered" evidence="1">
    <location>
        <begin position="55"/>
        <end position="111"/>
    </location>
</feature>